<dbReference type="RefSeq" id="WP_143903261.1">
    <property type="nucleotide sequence ID" value="NZ_VJOL01000038.1"/>
</dbReference>
<sequence>MRFWLVVLALVAACTGAAARWWERDHAWWKPPAPLRPEVPPVPTLPEPVQASTAAAIERPLLWSTRRPPRARTQEDRLLEELNQSRLIAVVQSGEQRVALLRTPSGGLVKYGNQTRPWRLESFDGRQAVFVTDEGQRASRPLEAARGR</sequence>
<accession>A0A554WYV2</accession>
<comment type="caution">
    <text evidence="1">The sequence shown here is derived from an EMBL/GenBank/DDBJ whole genome shotgun (WGS) entry which is preliminary data.</text>
</comment>
<dbReference type="OrthoDB" id="8812023at2"/>
<dbReference type="EMBL" id="VJOL01000038">
    <property type="protein sequence ID" value="TSE28760.1"/>
    <property type="molecule type" value="Genomic_DNA"/>
</dbReference>
<proteinExistence type="predicted"/>
<keyword evidence="2" id="KW-1185">Reference proteome</keyword>
<protein>
    <submittedName>
        <fullName evidence="1">Uncharacterized protein</fullName>
    </submittedName>
</protein>
<gene>
    <name evidence="1" type="ORF">Tther_01886</name>
</gene>
<dbReference type="AlphaFoldDB" id="A0A554WYV2"/>
<reference evidence="1 2" key="1">
    <citation type="submission" date="2019-07" db="EMBL/GenBank/DDBJ databases">
        <title>Tepidimonas thermarum AA-1 draft genome.</title>
        <authorList>
            <person name="Da Costa M.S."/>
            <person name="Froufe H.J.C."/>
            <person name="Egas C."/>
            <person name="Albuquerque L."/>
        </authorList>
    </citation>
    <scope>NUCLEOTIDE SEQUENCE [LARGE SCALE GENOMIC DNA]</scope>
    <source>
        <strain evidence="1 2">AA-1</strain>
    </source>
</reference>
<evidence type="ECO:0000313" key="2">
    <source>
        <dbReference type="Proteomes" id="UP000318542"/>
    </source>
</evidence>
<organism evidence="1 2">
    <name type="scientific">Tepidimonas thermarum</name>
    <dbReference type="NCBI Taxonomy" id="335431"/>
    <lineage>
        <taxon>Bacteria</taxon>
        <taxon>Pseudomonadati</taxon>
        <taxon>Pseudomonadota</taxon>
        <taxon>Betaproteobacteria</taxon>
        <taxon>Burkholderiales</taxon>
        <taxon>Tepidimonas</taxon>
    </lineage>
</organism>
<name>A0A554WYV2_9BURK</name>
<dbReference type="Proteomes" id="UP000318542">
    <property type="component" value="Unassembled WGS sequence"/>
</dbReference>
<evidence type="ECO:0000313" key="1">
    <source>
        <dbReference type="EMBL" id="TSE28760.1"/>
    </source>
</evidence>